<dbReference type="Proteomes" id="UP000762676">
    <property type="component" value="Unassembled WGS sequence"/>
</dbReference>
<evidence type="ECO:0000313" key="2">
    <source>
        <dbReference type="Proteomes" id="UP000762676"/>
    </source>
</evidence>
<keyword evidence="2" id="KW-1185">Reference proteome</keyword>
<reference evidence="1 2" key="1">
    <citation type="journal article" date="2021" name="Elife">
        <title>Chloroplast acquisition without the gene transfer in kleptoplastic sea slugs, Plakobranchus ocellatus.</title>
        <authorList>
            <person name="Maeda T."/>
            <person name="Takahashi S."/>
            <person name="Yoshida T."/>
            <person name="Shimamura S."/>
            <person name="Takaki Y."/>
            <person name="Nagai Y."/>
            <person name="Toyoda A."/>
            <person name="Suzuki Y."/>
            <person name="Arimoto A."/>
            <person name="Ishii H."/>
            <person name="Satoh N."/>
            <person name="Nishiyama T."/>
            <person name="Hasebe M."/>
            <person name="Maruyama T."/>
            <person name="Minagawa J."/>
            <person name="Obokata J."/>
            <person name="Shigenobu S."/>
        </authorList>
    </citation>
    <scope>NUCLEOTIDE SEQUENCE [LARGE SCALE GENOMIC DNA]</scope>
</reference>
<gene>
    <name evidence="1" type="ORF">ElyMa_000819700</name>
</gene>
<proteinExistence type="predicted"/>
<protein>
    <submittedName>
        <fullName evidence="1">Solute carrier family 38 member 11</fullName>
    </submittedName>
</protein>
<accession>A0AAV4H0Y9</accession>
<sequence>MGIILLILVAYFTDYSIFLLIEGGQLSNTDTYQLMVSENNGELITRLKQVCKTNLAMVDPPPRQMLDIRWDWTKSLVKTVVVNSEMLKK</sequence>
<comment type="caution">
    <text evidence="1">The sequence shown here is derived from an EMBL/GenBank/DDBJ whole genome shotgun (WGS) entry which is preliminary data.</text>
</comment>
<dbReference type="AlphaFoldDB" id="A0AAV4H0Y9"/>
<organism evidence="1 2">
    <name type="scientific">Elysia marginata</name>
    <dbReference type="NCBI Taxonomy" id="1093978"/>
    <lineage>
        <taxon>Eukaryota</taxon>
        <taxon>Metazoa</taxon>
        <taxon>Spiralia</taxon>
        <taxon>Lophotrochozoa</taxon>
        <taxon>Mollusca</taxon>
        <taxon>Gastropoda</taxon>
        <taxon>Heterobranchia</taxon>
        <taxon>Euthyneura</taxon>
        <taxon>Panpulmonata</taxon>
        <taxon>Sacoglossa</taxon>
        <taxon>Placobranchoidea</taxon>
        <taxon>Plakobranchidae</taxon>
        <taxon>Elysia</taxon>
    </lineage>
</organism>
<dbReference type="EMBL" id="BMAT01001684">
    <property type="protein sequence ID" value="GFR90480.1"/>
    <property type="molecule type" value="Genomic_DNA"/>
</dbReference>
<name>A0AAV4H0Y9_9GAST</name>
<evidence type="ECO:0000313" key="1">
    <source>
        <dbReference type="EMBL" id="GFR90480.1"/>
    </source>
</evidence>